<proteinExistence type="predicted"/>
<accession>A0ACC1HJ68</accession>
<sequence length="120" mass="13135">MQDEAKKNGLPWTRSKGYDTFTPVGEFIPKEKIPDPHSVNLWVTVAQEVRQKGMTDAMIFRIPQLIEHISSIMTLEEGDLVLTGTPKGVGPIEVGQQVVAGLGYEGAELSRIVFDAVARG</sequence>
<dbReference type="Proteomes" id="UP001145114">
    <property type="component" value="Unassembled WGS sequence"/>
</dbReference>
<evidence type="ECO:0000313" key="2">
    <source>
        <dbReference type="Proteomes" id="UP001145114"/>
    </source>
</evidence>
<comment type="caution">
    <text evidence="1">The sequence shown here is derived from an EMBL/GenBank/DDBJ whole genome shotgun (WGS) entry which is preliminary data.</text>
</comment>
<dbReference type="EMBL" id="JAMZIH010006402">
    <property type="protein sequence ID" value="KAJ1673959.1"/>
    <property type="molecule type" value="Genomic_DNA"/>
</dbReference>
<gene>
    <name evidence="1" type="ORF">EV182_004242</name>
</gene>
<protein>
    <submittedName>
        <fullName evidence="1">Uncharacterized protein</fullName>
    </submittedName>
</protein>
<organism evidence="1 2">
    <name type="scientific">Spiromyces aspiralis</name>
    <dbReference type="NCBI Taxonomy" id="68401"/>
    <lineage>
        <taxon>Eukaryota</taxon>
        <taxon>Fungi</taxon>
        <taxon>Fungi incertae sedis</taxon>
        <taxon>Zoopagomycota</taxon>
        <taxon>Kickxellomycotina</taxon>
        <taxon>Kickxellomycetes</taxon>
        <taxon>Kickxellales</taxon>
        <taxon>Kickxellaceae</taxon>
        <taxon>Spiromyces</taxon>
    </lineage>
</organism>
<evidence type="ECO:0000313" key="1">
    <source>
        <dbReference type="EMBL" id="KAJ1673959.1"/>
    </source>
</evidence>
<keyword evidence="2" id="KW-1185">Reference proteome</keyword>
<name>A0ACC1HJ68_9FUNG</name>
<reference evidence="1" key="1">
    <citation type="submission" date="2022-06" db="EMBL/GenBank/DDBJ databases">
        <title>Phylogenomic reconstructions and comparative analyses of Kickxellomycotina fungi.</title>
        <authorList>
            <person name="Reynolds N.K."/>
            <person name="Stajich J.E."/>
            <person name="Barry K."/>
            <person name="Grigoriev I.V."/>
            <person name="Crous P."/>
            <person name="Smith M.E."/>
        </authorList>
    </citation>
    <scope>NUCLEOTIDE SEQUENCE</scope>
    <source>
        <strain evidence="1">RSA 2271</strain>
    </source>
</reference>